<reference evidence="2 3" key="1">
    <citation type="submission" date="2015-09" db="EMBL/GenBank/DDBJ databases">
        <title>Identification and resolution of microdiversity through metagenomic sequencing of parallel consortia.</title>
        <authorList>
            <person name="Nelson W.C."/>
            <person name="Romine M.F."/>
            <person name="Lindemann S.R."/>
        </authorList>
    </citation>
    <scope>NUCLEOTIDE SEQUENCE [LARGE SCALE GENOMIC DNA]</scope>
    <source>
        <strain evidence="2">Ana</strain>
    </source>
</reference>
<name>A0A0P8BQK6_9CYAN</name>
<dbReference type="Proteomes" id="UP000050465">
    <property type="component" value="Unassembled WGS sequence"/>
</dbReference>
<keyword evidence="1" id="KW-1133">Transmembrane helix</keyword>
<proteinExistence type="predicted"/>
<evidence type="ECO:0000313" key="2">
    <source>
        <dbReference type="EMBL" id="KPQ36264.1"/>
    </source>
</evidence>
<sequence length="155" mass="16132">MASATRQQILVGFGSEQALQQAHSQLREKSFSTLRSAVIPPLSKSTPQQRTIKKDTPKAAGLGGVIGLSISGLIFLAAQGIPNQSSIQNYPGPLLAVFLLVGAFFGALGVGLISFFAGARPTPPPTADHQLEVEASTEEVKAATQILLNAGGRLL</sequence>
<feature type="transmembrane region" description="Helical" evidence="1">
    <location>
        <begin position="93"/>
        <end position="117"/>
    </location>
</feature>
<gene>
    <name evidence="2" type="ORF">HLUCCA11_06950</name>
</gene>
<organism evidence="2 3">
    <name type="scientific">Phormidesmis priestleyi Ana</name>
    <dbReference type="NCBI Taxonomy" id="1666911"/>
    <lineage>
        <taxon>Bacteria</taxon>
        <taxon>Bacillati</taxon>
        <taxon>Cyanobacteriota</taxon>
        <taxon>Cyanophyceae</taxon>
        <taxon>Leptolyngbyales</taxon>
        <taxon>Leptolyngbyaceae</taxon>
        <taxon>Phormidesmis</taxon>
    </lineage>
</organism>
<dbReference type="AlphaFoldDB" id="A0A0P8BQK6"/>
<dbReference type="EMBL" id="LJZR01000007">
    <property type="protein sequence ID" value="KPQ36264.1"/>
    <property type="molecule type" value="Genomic_DNA"/>
</dbReference>
<protein>
    <submittedName>
        <fullName evidence="2">Uncharacterized protein</fullName>
    </submittedName>
</protein>
<evidence type="ECO:0000313" key="3">
    <source>
        <dbReference type="Proteomes" id="UP000050465"/>
    </source>
</evidence>
<keyword evidence="1" id="KW-0472">Membrane</keyword>
<accession>A0A0P8BQK6</accession>
<comment type="caution">
    <text evidence="2">The sequence shown here is derived from an EMBL/GenBank/DDBJ whole genome shotgun (WGS) entry which is preliminary data.</text>
</comment>
<evidence type="ECO:0000256" key="1">
    <source>
        <dbReference type="SAM" id="Phobius"/>
    </source>
</evidence>
<feature type="transmembrane region" description="Helical" evidence="1">
    <location>
        <begin position="59"/>
        <end position="81"/>
    </location>
</feature>
<keyword evidence="1" id="KW-0812">Transmembrane</keyword>